<dbReference type="OrthoDB" id="2121828at2759"/>
<evidence type="ECO:0000259" key="7">
    <source>
        <dbReference type="Pfam" id="PF07731"/>
    </source>
</evidence>
<gene>
    <name evidence="9" type="primary">LAC2</name>
</gene>
<dbReference type="CDD" id="cd13884">
    <property type="entry name" value="CuRO_2_tcLCC_insect_like"/>
    <property type="match status" value="1"/>
</dbReference>
<comment type="similarity">
    <text evidence="1">Belongs to the multicopper oxidase family.</text>
</comment>
<dbReference type="GO" id="GO:0006826">
    <property type="term" value="P:iron ion transport"/>
    <property type="evidence" value="ECO:0007669"/>
    <property type="project" value="TreeGrafter"/>
</dbReference>
<dbReference type="PROSITE" id="PS00080">
    <property type="entry name" value="MULTICOPPER_OXIDASE2"/>
    <property type="match status" value="1"/>
</dbReference>
<dbReference type="AlphaFoldDB" id="A0A034WAB4"/>
<dbReference type="FunFam" id="2.60.40.420:FF:000045">
    <property type="entry name" value="Laccase 2"/>
    <property type="match status" value="1"/>
</dbReference>
<protein>
    <submittedName>
        <fullName evidence="9">Laccase-2</fullName>
    </submittedName>
</protein>
<evidence type="ECO:0000259" key="8">
    <source>
        <dbReference type="Pfam" id="PF07732"/>
    </source>
</evidence>
<dbReference type="InterPro" id="IPR011706">
    <property type="entry name" value="Cu-oxidase_C"/>
</dbReference>
<organism evidence="9">
    <name type="scientific">Bactrocera dorsalis</name>
    <name type="common">Oriental fruit fly</name>
    <name type="synonym">Dacus dorsalis</name>
    <dbReference type="NCBI Taxonomy" id="27457"/>
    <lineage>
        <taxon>Eukaryota</taxon>
        <taxon>Metazoa</taxon>
        <taxon>Ecdysozoa</taxon>
        <taxon>Arthropoda</taxon>
        <taxon>Hexapoda</taxon>
        <taxon>Insecta</taxon>
        <taxon>Pterygota</taxon>
        <taxon>Neoptera</taxon>
        <taxon>Endopterygota</taxon>
        <taxon>Diptera</taxon>
        <taxon>Brachycera</taxon>
        <taxon>Muscomorpha</taxon>
        <taxon>Tephritoidea</taxon>
        <taxon>Tephritidae</taxon>
        <taxon>Bactrocera</taxon>
        <taxon>Bactrocera</taxon>
    </lineage>
</organism>
<dbReference type="InterPro" id="IPR001117">
    <property type="entry name" value="Cu-oxidase_2nd"/>
</dbReference>
<dbReference type="GO" id="GO:0005886">
    <property type="term" value="C:plasma membrane"/>
    <property type="evidence" value="ECO:0007669"/>
    <property type="project" value="TreeGrafter"/>
</dbReference>
<keyword evidence="4" id="KW-0186">Copper</keyword>
<evidence type="ECO:0000256" key="2">
    <source>
        <dbReference type="ARBA" id="ARBA00022723"/>
    </source>
</evidence>
<name>A0A034WAB4_BACDO</name>
<feature type="domain" description="Plastocyanin-like" evidence="7">
    <location>
        <begin position="495"/>
        <end position="620"/>
    </location>
</feature>
<dbReference type="InterPro" id="IPR002355">
    <property type="entry name" value="Cu_oxidase_Cu_BS"/>
</dbReference>
<dbReference type="Pfam" id="PF07732">
    <property type="entry name" value="Cu-oxidase_3"/>
    <property type="match status" value="1"/>
</dbReference>
<dbReference type="PANTHER" id="PTHR11709">
    <property type="entry name" value="MULTI-COPPER OXIDASE"/>
    <property type="match status" value="1"/>
</dbReference>
<feature type="signal peptide" evidence="5">
    <location>
        <begin position="1"/>
        <end position="20"/>
    </location>
</feature>
<evidence type="ECO:0000259" key="6">
    <source>
        <dbReference type="Pfam" id="PF00394"/>
    </source>
</evidence>
<evidence type="ECO:0000256" key="4">
    <source>
        <dbReference type="ARBA" id="ARBA00023008"/>
    </source>
</evidence>
<dbReference type="CDD" id="cd13858">
    <property type="entry name" value="CuRO_1_tcLCC2_insect_like"/>
    <property type="match status" value="1"/>
</dbReference>
<keyword evidence="5" id="KW-0732">Signal</keyword>
<feature type="chain" id="PRO_5001562451" evidence="5">
    <location>
        <begin position="21"/>
        <end position="640"/>
    </location>
</feature>
<evidence type="ECO:0000256" key="1">
    <source>
        <dbReference type="ARBA" id="ARBA00010609"/>
    </source>
</evidence>
<dbReference type="InterPro" id="IPR045087">
    <property type="entry name" value="Cu-oxidase_fam"/>
</dbReference>
<keyword evidence="3" id="KW-0560">Oxidoreductase</keyword>
<dbReference type="CDD" id="cd13905">
    <property type="entry name" value="CuRO_3_tcLLC2_insect_like"/>
    <property type="match status" value="1"/>
</dbReference>
<evidence type="ECO:0000256" key="3">
    <source>
        <dbReference type="ARBA" id="ARBA00023002"/>
    </source>
</evidence>
<evidence type="ECO:0000313" key="9">
    <source>
        <dbReference type="EMBL" id="JAC50698.1"/>
    </source>
</evidence>
<dbReference type="PANTHER" id="PTHR11709:SF394">
    <property type="entry name" value="FI03373P-RELATED"/>
    <property type="match status" value="1"/>
</dbReference>
<feature type="domain" description="Plastocyanin-like" evidence="8">
    <location>
        <begin position="121"/>
        <end position="231"/>
    </location>
</feature>
<accession>A0A034WAB4</accession>
<dbReference type="GO" id="GO:0016491">
    <property type="term" value="F:oxidoreductase activity"/>
    <property type="evidence" value="ECO:0007669"/>
    <property type="project" value="UniProtKB-KW"/>
</dbReference>
<dbReference type="EMBL" id="GAKP01008254">
    <property type="protein sequence ID" value="JAC50698.1"/>
    <property type="molecule type" value="Transcribed_RNA"/>
</dbReference>
<dbReference type="InterPro" id="IPR011707">
    <property type="entry name" value="Cu-oxidase-like_N"/>
</dbReference>
<feature type="domain" description="Plastocyanin-like" evidence="6">
    <location>
        <begin position="247"/>
        <end position="390"/>
    </location>
</feature>
<evidence type="ECO:0000256" key="5">
    <source>
        <dbReference type="SAM" id="SignalP"/>
    </source>
</evidence>
<proteinExistence type="inferred from homology"/>
<dbReference type="Gene3D" id="2.60.40.420">
    <property type="entry name" value="Cupredoxins - blue copper proteins"/>
    <property type="match status" value="3"/>
</dbReference>
<keyword evidence="2" id="KW-0479">Metal-binding</keyword>
<dbReference type="Pfam" id="PF00394">
    <property type="entry name" value="Cu-oxidase"/>
    <property type="match status" value="1"/>
</dbReference>
<reference evidence="9" key="1">
    <citation type="journal article" date="2014" name="BMC Genomics">
        <title>Characterizing the developmental transcriptome of the oriental fruit fly, Bactrocera dorsalis (Diptera: Tephritidae) through comparative genomic analysis with Drosophila melanogaster utilizing modENCODE datasets.</title>
        <authorList>
            <person name="Geib S.M."/>
            <person name="Calla B."/>
            <person name="Hall B."/>
            <person name="Hou S."/>
            <person name="Manoukis N.C."/>
        </authorList>
    </citation>
    <scope>NUCLEOTIDE SEQUENCE</scope>
    <source>
        <strain evidence="9">Punador</strain>
    </source>
</reference>
<dbReference type="GO" id="GO:0005507">
    <property type="term" value="F:copper ion binding"/>
    <property type="evidence" value="ECO:0007669"/>
    <property type="project" value="InterPro"/>
</dbReference>
<dbReference type="InterPro" id="IPR008972">
    <property type="entry name" value="Cupredoxin"/>
</dbReference>
<dbReference type="SUPFAM" id="SSF49503">
    <property type="entry name" value="Cupredoxins"/>
    <property type="match status" value="3"/>
</dbReference>
<sequence length="640" mass="72926">MTKIKMNLLLIVSLPTIVFGVLCEAYISKYEQMLELFPQPTYAESKAWRSGQYKNFADHPCKRTCRANESMTCYYYFVVHYDDTFNPSCERYLDQRFRFKVGGREYIDTNAVRDFEGFDDCKYADGVKTEVMVVNGQLPGQTIEVCQGDMIVVDVINSMHDITTIHWHGLHQRQTPHMDGVPYITQYPIEPGQAFRYRFEVDHVGTHWWHSHVGHQRGFGIAGALVVRQPKAEDVHGSLYDFDFSEHTIMLQDWMYDQEGSVPQSILIDGVGRKIPPVNGSKPIKTTPTLYSTYSVVRGGRYRFRIVFNGVANCPISISIDNHELIVIASDGNDIVPVKVNKITLHGGERFDFVLHANQAVENYWIRVKGYNFCKINRLHQEAVLHYEGAKRRALPKAKVFYLHEPTGKELNTVDKPPNNDENLITIVDLKALEKRSVPAAVPQRTFYTSMTVRTKNQYLFQMDDITFTMPSRVSLLQTRNLGIGQFLCNKTQQTAMGLNCRSRHCKCANVIEVPAFNDVEFVISSTTETAHPIHLHGYTFRVVGIGVLGADRIQNIEEIDRRTPLPRRERGAPLKDTVQVPAYGYTILRFYTDSPGYWILHCHISTHSEIGMAAVLRVGVHKEMKTCPVSNCGLCNSVL</sequence>
<dbReference type="Pfam" id="PF07731">
    <property type="entry name" value="Cu-oxidase_2"/>
    <property type="match status" value="1"/>
</dbReference>